<accession>A0A143PP05</accession>
<sequence>MFRVTSNTLFRNSLRDIQSTAEAFARAQQQVSSGQRLQQASDDPAAATIGLRERAEIRAVDRYRDANDSVDSRLRVTDAVLSDIISSITTAQTRAVSGRTTVLTPEQREAVALEIDGAKEALFTAVNTSYRGIYLFAGADNTSAPYTRAGATISAYQGDANVVQVDVSRTSSAAVTVDGGSLMQGSASSDLFRSLDALAAAVRSGDMAGIDSGLSALEEAFNRVTSAQSRVGATLSALPAEKARLDELRRASDTRRSQAEEISLAEAISEMSRAQQAQQVAIAAAGTSQKASLMDYLR</sequence>
<evidence type="ECO:0000256" key="1">
    <source>
        <dbReference type="ARBA" id="ARBA00004365"/>
    </source>
</evidence>
<protein>
    <submittedName>
        <fullName evidence="6">Hook-filament junction protein</fullName>
    </submittedName>
</protein>
<dbReference type="InterPro" id="IPR001492">
    <property type="entry name" value="Flagellin"/>
</dbReference>
<dbReference type="AlphaFoldDB" id="A0A143PP05"/>
<dbReference type="STRING" id="1855912.LuPra_03637"/>
<dbReference type="Gene3D" id="1.20.1330.10">
    <property type="entry name" value="f41 fragment of flagellin, N-terminal domain"/>
    <property type="match status" value="1"/>
</dbReference>
<dbReference type="RefSeq" id="WP_110172049.1">
    <property type="nucleotide sequence ID" value="NZ_CP015136.1"/>
</dbReference>
<reference evidence="6 7" key="1">
    <citation type="journal article" date="2016" name="Genome Announc.">
        <title>First Complete Genome Sequence of a Subdivision 6 Acidobacterium Strain.</title>
        <authorList>
            <person name="Huang S."/>
            <person name="Vieira S."/>
            <person name="Bunk B."/>
            <person name="Riedel T."/>
            <person name="Sproer C."/>
            <person name="Overmann J."/>
        </authorList>
    </citation>
    <scope>NUCLEOTIDE SEQUENCE [LARGE SCALE GENOMIC DNA]</scope>
    <source>
        <strain evidence="7">DSM 100886 HEG_-6_39</strain>
    </source>
</reference>
<dbReference type="GO" id="GO:0071973">
    <property type="term" value="P:bacterial-type flagellum-dependent cell motility"/>
    <property type="evidence" value="ECO:0007669"/>
    <property type="project" value="InterPro"/>
</dbReference>
<evidence type="ECO:0000259" key="4">
    <source>
        <dbReference type="Pfam" id="PF00669"/>
    </source>
</evidence>
<dbReference type="Pfam" id="PF00669">
    <property type="entry name" value="Flagellin_N"/>
    <property type="match status" value="1"/>
</dbReference>
<evidence type="ECO:0000259" key="5">
    <source>
        <dbReference type="Pfam" id="PF00700"/>
    </source>
</evidence>
<evidence type="ECO:0000313" key="7">
    <source>
        <dbReference type="Proteomes" id="UP000076079"/>
    </source>
</evidence>
<feature type="domain" description="Flagellin N-terminal" evidence="4">
    <location>
        <begin position="6"/>
        <end position="139"/>
    </location>
</feature>
<dbReference type="OrthoDB" id="9758307at2"/>
<keyword evidence="7" id="KW-1185">Reference proteome</keyword>
<dbReference type="PANTHER" id="PTHR42792:SF1">
    <property type="entry name" value="FLAGELLAR HOOK-ASSOCIATED PROTEIN 3"/>
    <property type="match status" value="1"/>
</dbReference>
<dbReference type="GO" id="GO:0005198">
    <property type="term" value="F:structural molecule activity"/>
    <property type="evidence" value="ECO:0007669"/>
    <property type="project" value="InterPro"/>
</dbReference>
<dbReference type="KEGG" id="abac:LuPra_03637"/>
<dbReference type="InterPro" id="IPR001029">
    <property type="entry name" value="Flagellin_N"/>
</dbReference>
<dbReference type="InterPro" id="IPR013384">
    <property type="entry name" value="Flagell_FlgL"/>
</dbReference>
<evidence type="ECO:0000313" key="6">
    <source>
        <dbReference type="EMBL" id="AMY10407.1"/>
    </source>
</evidence>
<dbReference type="Pfam" id="PF00700">
    <property type="entry name" value="Flagellin_C"/>
    <property type="match status" value="1"/>
</dbReference>
<dbReference type="Proteomes" id="UP000076079">
    <property type="component" value="Chromosome"/>
</dbReference>
<name>A0A143PP05_LUTPR</name>
<dbReference type="EMBL" id="CP015136">
    <property type="protein sequence ID" value="AMY10407.1"/>
    <property type="molecule type" value="Genomic_DNA"/>
</dbReference>
<dbReference type="SUPFAM" id="SSF64518">
    <property type="entry name" value="Phase 1 flagellin"/>
    <property type="match status" value="1"/>
</dbReference>
<keyword evidence="3" id="KW-0975">Bacterial flagellum</keyword>
<dbReference type="NCBIfam" id="TIGR02550">
    <property type="entry name" value="flagell_flgL"/>
    <property type="match status" value="1"/>
</dbReference>
<organism evidence="6 7">
    <name type="scientific">Luteitalea pratensis</name>
    <dbReference type="NCBI Taxonomy" id="1855912"/>
    <lineage>
        <taxon>Bacteria</taxon>
        <taxon>Pseudomonadati</taxon>
        <taxon>Acidobacteriota</taxon>
        <taxon>Vicinamibacteria</taxon>
        <taxon>Vicinamibacterales</taxon>
        <taxon>Vicinamibacteraceae</taxon>
        <taxon>Luteitalea</taxon>
    </lineage>
</organism>
<evidence type="ECO:0000256" key="3">
    <source>
        <dbReference type="ARBA" id="ARBA00023143"/>
    </source>
</evidence>
<comment type="similarity">
    <text evidence="2">Belongs to the bacterial flagellin family.</text>
</comment>
<feature type="domain" description="Flagellin C-terminal" evidence="5">
    <location>
        <begin position="215"/>
        <end position="297"/>
    </location>
</feature>
<comment type="subcellular location">
    <subcellularLocation>
        <location evidence="1">Bacterial flagellum</location>
    </subcellularLocation>
</comment>
<gene>
    <name evidence="6" type="primary">flgL</name>
    <name evidence="6" type="ORF">LuPra_03637</name>
</gene>
<dbReference type="GO" id="GO:0009424">
    <property type="term" value="C:bacterial-type flagellum hook"/>
    <property type="evidence" value="ECO:0007669"/>
    <property type="project" value="InterPro"/>
</dbReference>
<reference evidence="7" key="2">
    <citation type="submission" date="2016-04" db="EMBL/GenBank/DDBJ databases">
        <title>First Complete Genome Sequence of a Subdivision 6 Acidobacterium.</title>
        <authorList>
            <person name="Huang S."/>
            <person name="Vieira S."/>
            <person name="Bunk B."/>
            <person name="Riedel T."/>
            <person name="Sproeer C."/>
            <person name="Overmann J."/>
        </authorList>
    </citation>
    <scope>NUCLEOTIDE SEQUENCE [LARGE SCALE GENOMIC DNA]</scope>
    <source>
        <strain evidence="7">DSM 100886 HEG_-6_39</strain>
    </source>
</reference>
<dbReference type="PANTHER" id="PTHR42792">
    <property type="entry name" value="FLAGELLIN"/>
    <property type="match status" value="1"/>
</dbReference>
<evidence type="ECO:0000256" key="2">
    <source>
        <dbReference type="ARBA" id="ARBA00005709"/>
    </source>
</evidence>
<proteinExistence type="inferred from homology"/>
<dbReference type="InterPro" id="IPR046358">
    <property type="entry name" value="Flagellin_C"/>
</dbReference>